<gene>
    <name evidence="1" type="ORF">VB738_06045</name>
</gene>
<dbReference type="RefSeq" id="WP_323304883.1">
    <property type="nucleotide sequence ID" value="NZ_JAYGHX010000002.1"/>
</dbReference>
<name>A0ABU5RST1_9CYAN</name>
<proteinExistence type="predicted"/>
<dbReference type="Pfam" id="PF11237">
    <property type="entry name" value="DUF3038"/>
    <property type="match status" value="1"/>
</dbReference>
<evidence type="ECO:0000313" key="2">
    <source>
        <dbReference type="Proteomes" id="UP001304461"/>
    </source>
</evidence>
<comment type="caution">
    <text evidence="1">The sequence shown here is derived from an EMBL/GenBank/DDBJ whole genome shotgun (WGS) entry which is preliminary data.</text>
</comment>
<organism evidence="1 2">
    <name type="scientific">Cyanobium gracile UHCC 0139</name>
    <dbReference type="NCBI Taxonomy" id="3110308"/>
    <lineage>
        <taxon>Bacteria</taxon>
        <taxon>Bacillati</taxon>
        <taxon>Cyanobacteriota</taxon>
        <taxon>Cyanophyceae</taxon>
        <taxon>Synechococcales</taxon>
        <taxon>Prochlorococcaceae</taxon>
        <taxon>Cyanobium</taxon>
    </lineage>
</organism>
<protein>
    <submittedName>
        <fullName evidence="1">DUF3038 domain-containing protein</fullName>
    </submittedName>
</protein>
<reference evidence="1 2" key="1">
    <citation type="submission" date="2023-12" db="EMBL/GenBank/DDBJ databases">
        <title>Baltic Sea Cyanobacteria.</title>
        <authorList>
            <person name="Delbaje E."/>
            <person name="Fewer D.P."/>
            <person name="Shishido T.K."/>
        </authorList>
    </citation>
    <scope>NUCLEOTIDE SEQUENCE [LARGE SCALE GENOMIC DNA]</scope>
    <source>
        <strain evidence="1 2">UHCC 0139</strain>
    </source>
</reference>
<dbReference type="EMBL" id="JAYGHX010000002">
    <property type="protein sequence ID" value="MEA5390823.1"/>
    <property type="molecule type" value="Genomic_DNA"/>
</dbReference>
<evidence type="ECO:0000313" key="1">
    <source>
        <dbReference type="EMBL" id="MEA5390823.1"/>
    </source>
</evidence>
<sequence>MAKDTSEAATQDRSSRPLPRRGLERLDLMLLCMEALDLNGGEAMVWMSEQLGYAGLFPNRVELWKRRCHNPLRRSCRRGEVPVAETDALIRILCVMADRLYPMLRSLLSSSETESVAKERWDLFQGRLGELIQERMNPRRSGVQKLLDPSDGAAQRLQLVQGLSLCAGQGGFERIKASLMDAVA</sequence>
<dbReference type="InterPro" id="IPR021399">
    <property type="entry name" value="DUF3038"/>
</dbReference>
<keyword evidence="2" id="KW-1185">Reference proteome</keyword>
<accession>A0ABU5RST1</accession>
<dbReference type="Proteomes" id="UP001304461">
    <property type="component" value="Unassembled WGS sequence"/>
</dbReference>